<reference evidence="2" key="1">
    <citation type="submission" date="2025-08" db="UniProtKB">
        <authorList>
            <consortium name="RefSeq"/>
        </authorList>
    </citation>
    <scope>IDENTIFICATION</scope>
</reference>
<dbReference type="AlphaFoldDB" id="A0A7E6EFW6"/>
<gene>
    <name evidence="2" type="primary">LOC118760932</name>
</gene>
<proteinExistence type="predicted"/>
<evidence type="ECO:0000313" key="2">
    <source>
        <dbReference type="RefSeq" id="XP_036354451.1"/>
    </source>
</evidence>
<dbReference type="RefSeq" id="XP_036354451.1">
    <property type="nucleotide sequence ID" value="XM_036498558.1"/>
</dbReference>
<accession>A0A7E6EFW6</accession>
<organism evidence="1 2">
    <name type="scientific">Octopus sinensis</name>
    <name type="common">East Asian common octopus</name>
    <dbReference type="NCBI Taxonomy" id="2607531"/>
    <lineage>
        <taxon>Eukaryota</taxon>
        <taxon>Metazoa</taxon>
        <taxon>Spiralia</taxon>
        <taxon>Lophotrochozoa</taxon>
        <taxon>Mollusca</taxon>
        <taxon>Cephalopoda</taxon>
        <taxon>Coleoidea</taxon>
        <taxon>Octopodiformes</taxon>
        <taxon>Octopoda</taxon>
        <taxon>Incirrata</taxon>
        <taxon>Octopodidae</taxon>
        <taxon>Octopus</taxon>
    </lineage>
</organism>
<dbReference type="KEGG" id="osn:118760932"/>
<name>A0A7E6EFW6_9MOLL</name>
<protein>
    <submittedName>
        <fullName evidence="2">Uncharacterized protein LOC118760932</fullName>
    </submittedName>
</protein>
<dbReference type="Proteomes" id="UP000515154">
    <property type="component" value="Unplaced"/>
</dbReference>
<evidence type="ECO:0000313" key="1">
    <source>
        <dbReference type="Proteomes" id="UP000515154"/>
    </source>
</evidence>
<keyword evidence="1" id="KW-1185">Reference proteome</keyword>
<sequence>MREICDEFFPDIPSFSTEDIFVSHHSLRLYFLLIYSSIYKAFSERISPFLHNRAANSDGLLCNVNFDEIYCFYFLEFLDDNNFQEDSVNNSQFFTCRSSFPVDYSLDCSKDISSLSIKESLNLEAINEVEGIEESAVSQIHDQNDIKLENSKDFVQPQKRVSSKEEQGGRELPILQRSLSLVKKSK</sequence>